<reference evidence="1" key="1">
    <citation type="submission" date="2022-03" db="EMBL/GenBank/DDBJ databases">
        <title>Identification of a novel bacterium isolated from mangrove sediments.</title>
        <authorList>
            <person name="Pan X."/>
        </authorList>
    </citation>
    <scope>NUCLEOTIDE SEQUENCE</scope>
    <source>
        <strain evidence="1">B2637</strain>
    </source>
</reference>
<organism evidence="1 2">
    <name type="scientific">Novosphingobium mangrovi</name>
    <name type="common">ex Hu et al. 2023</name>
    <dbReference type="NCBI Taxonomy" id="2930094"/>
    <lineage>
        <taxon>Bacteria</taxon>
        <taxon>Pseudomonadati</taxon>
        <taxon>Pseudomonadota</taxon>
        <taxon>Alphaproteobacteria</taxon>
        <taxon>Sphingomonadales</taxon>
        <taxon>Sphingomonadaceae</taxon>
        <taxon>Novosphingobium</taxon>
    </lineage>
</organism>
<dbReference type="Gene3D" id="3.40.50.1820">
    <property type="entry name" value="alpha/beta hydrolase"/>
    <property type="match status" value="1"/>
</dbReference>
<evidence type="ECO:0000313" key="1">
    <source>
        <dbReference type="EMBL" id="MCJ1961882.1"/>
    </source>
</evidence>
<keyword evidence="2" id="KW-1185">Reference proteome</keyword>
<dbReference type="Proteomes" id="UP001162802">
    <property type="component" value="Unassembled WGS sequence"/>
</dbReference>
<evidence type="ECO:0000313" key="2">
    <source>
        <dbReference type="Proteomes" id="UP001162802"/>
    </source>
</evidence>
<accession>A0ABT0AFA7</accession>
<sequence>MRPWEYHAKRVLAGAAGVMGLLSGTFAMAQMQRPELDPTTCATPPFYSGPMPYSSVEQLPDQRVTFRLCAPQAKEVRLTSSDIANVIPMGFPPGTPKGLAMTKDTTGLWSVTTPRPVAADVYRFAFEVDGVKMVDPLGKTFSEELKGTNSTFEVTGEEGAFQTWRKDVPHGTVATLEYWSQALGIKRRAHVYTPPGYMKDAVSYPVLYLVHGAGDSDDSWTSVGHAHTILDNLIAAGKAKPMIVVMPDGHTPLREGVMTLDNPDFGNDLLGDLIPYIDAHYRTDARAQARAMAGLSMGGSHTLRDGLTHPETFHWIGVFSMGLTEGSAFNGVDTYAALYDAALRRDAAELDLVYYAMGRGDFLHETVAPTRALLDRYGIAHVYNETGGGHEWVNWRRYLADFAPRLFQGEQVRNAR</sequence>
<dbReference type="InterPro" id="IPR013783">
    <property type="entry name" value="Ig-like_fold"/>
</dbReference>
<dbReference type="Gene3D" id="2.60.40.10">
    <property type="entry name" value="Immunoglobulins"/>
    <property type="match status" value="1"/>
</dbReference>
<dbReference type="InterPro" id="IPR029058">
    <property type="entry name" value="AB_hydrolase_fold"/>
</dbReference>
<dbReference type="GO" id="GO:0016787">
    <property type="term" value="F:hydrolase activity"/>
    <property type="evidence" value="ECO:0007669"/>
    <property type="project" value="UniProtKB-KW"/>
</dbReference>
<dbReference type="Pfam" id="PF00756">
    <property type="entry name" value="Esterase"/>
    <property type="match status" value="1"/>
</dbReference>
<dbReference type="CDD" id="cd11294">
    <property type="entry name" value="E_set_Esterase_like_N"/>
    <property type="match status" value="1"/>
</dbReference>
<comment type="caution">
    <text evidence="1">The sequence shown here is derived from an EMBL/GenBank/DDBJ whole genome shotgun (WGS) entry which is preliminary data.</text>
</comment>
<protein>
    <submittedName>
        <fullName evidence="1">Alpha/beta hydrolase-fold protein</fullName>
    </submittedName>
</protein>
<proteinExistence type="predicted"/>
<dbReference type="SUPFAM" id="SSF53474">
    <property type="entry name" value="alpha/beta-Hydrolases"/>
    <property type="match status" value="1"/>
</dbReference>
<dbReference type="InterPro" id="IPR050583">
    <property type="entry name" value="Mycobacterial_A85_antigen"/>
</dbReference>
<dbReference type="PANTHER" id="PTHR48098">
    <property type="entry name" value="ENTEROCHELIN ESTERASE-RELATED"/>
    <property type="match status" value="1"/>
</dbReference>
<dbReference type="SUPFAM" id="SSF81296">
    <property type="entry name" value="E set domains"/>
    <property type="match status" value="1"/>
</dbReference>
<dbReference type="RefSeq" id="WP_243801380.1">
    <property type="nucleotide sequence ID" value="NZ_JALHAT010000028.1"/>
</dbReference>
<keyword evidence="1" id="KW-0378">Hydrolase</keyword>
<dbReference type="PANTHER" id="PTHR48098:SF1">
    <property type="entry name" value="DIACYLGLYCEROL ACYLTRANSFERASE_MYCOLYLTRANSFERASE AG85A"/>
    <property type="match status" value="1"/>
</dbReference>
<dbReference type="InterPro" id="IPR014756">
    <property type="entry name" value="Ig_E-set"/>
</dbReference>
<gene>
    <name evidence="1" type="ORF">MTR65_14400</name>
</gene>
<dbReference type="EMBL" id="JALHAT010000028">
    <property type="protein sequence ID" value="MCJ1961882.1"/>
    <property type="molecule type" value="Genomic_DNA"/>
</dbReference>
<dbReference type="InterPro" id="IPR000801">
    <property type="entry name" value="Esterase-like"/>
</dbReference>
<name>A0ABT0AFA7_9SPHN</name>